<feature type="compositionally biased region" description="Basic and acidic residues" evidence="1">
    <location>
        <begin position="8"/>
        <end position="21"/>
    </location>
</feature>
<sequence length="106" mass="11589">MGVWINEQGRRAEGGTERIEGEGAANRVEGWRERAGGWKGKQIHEATGKKSGRHCSELPTPDDPKQGDVTATPAPRPRHTTNTTTTTTTTTTNTSPISPEYFVTQR</sequence>
<dbReference type="Proteomes" id="UP000324222">
    <property type="component" value="Unassembled WGS sequence"/>
</dbReference>
<accession>A0A5B7EQZ3</accession>
<feature type="region of interest" description="Disordered" evidence="1">
    <location>
        <begin position="1"/>
        <end position="106"/>
    </location>
</feature>
<organism evidence="2 3">
    <name type="scientific">Portunus trituberculatus</name>
    <name type="common">Swimming crab</name>
    <name type="synonym">Neptunus trituberculatus</name>
    <dbReference type="NCBI Taxonomy" id="210409"/>
    <lineage>
        <taxon>Eukaryota</taxon>
        <taxon>Metazoa</taxon>
        <taxon>Ecdysozoa</taxon>
        <taxon>Arthropoda</taxon>
        <taxon>Crustacea</taxon>
        <taxon>Multicrustacea</taxon>
        <taxon>Malacostraca</taxon>
        <taxon>Eumalacostraca</taxon>
        <taxon>Eucarida</taxon>
        <taxon>Decapoda</taxon>
        <taxon>Pleocyemata</taxon>
        <taxon>Brachyura</taxon>
        <taxon>Eubrachyura</taxon>
        <taxon>Portunoidea</taxon>
        <taxon>Portunidae</taxon>
        <taxon>Portuninae</taxon>
        <taxon>Portunus</taxon>
    </lineage>
</organism>
<gene>
    <name evidence="2" type="ORF">E2C01_028974</name>
</gene>
<evidence type="ECO:0000313" key="3">
    <source>
        <dbReference type="Proteomes" id="UP000324222"/>
    </source>
</evidence>
<comment type="caution">
    <text evidence="2">The sequence shown here is derived from an EMBL/GenBank/DDBJ whole genome shotgun (WGS) entry which is preliminary data.</text>
</comment>
<evidence type="ECO:0000313" key="2">
    <source>
        <dbReference type="EMBL" id="MPC35549.1"/>
    </source>
</evidence>
<protein>
    <submittedName>
        <fullName evidence="2">Uncharacterized protein</fullName>
    </submittedName>
</protein>
<evidence type="ECO:0000256" key="1">
    <source>
        <dbReference type="SAM" id="MobiDB-lite"/>
    </source>
</evidence>
<reference evidence="2 3" key="1">
    <citation type="submission" date="2019-05" db="EMBL/GenBank/DDBJ databases">
        <title>Another draft genome of Portunus trituberculatus and its Hox gene families provides insights of decapod evolution.</title>
        <authorList>
            <person name="Jeong J.-H."/>
            <person name="Song I."/>
            <person name="Kim S."/>
            <person name="Choi T."/>
            <person name="Kim D."/>
            <person name="Ryu S."/>
            <person name="Kim W."/>
        </authorList>
    </citation>
    <scope>NUCLEOTIDE SEQUENCE [LARGE SCALE GENOMIC DNA]</scope>
    <source>
        <tissue evidence="2">Muscle</tissue>
    </source>
</reference>
<dbReference type="EMBL" id="VSRR010003299">
    <property type="protein sequence ID" value="MPC35549.1"/>
    <property type="molecule type" value="Genomic_DNA"/>
</dbReference>
<feature type="compositionally biased region" description="Basic and acidic residues" evidence="1">
    <location>
        <begin position="29"/>
        <end position="48"/>
    </location>
</feature>
<proteinExistence type="predicted"/>
<name>A0A5B7EQZ3_PORTR</name>
<dbReference type="AlphaFoldDB" id="A0A5B7EQZ3"/>
<keyword evidence="3" id="KW-1185">Reference proteome</keyword>
<feature type="compositionally biased region" description="Low complexity" evidence="1">
    <location>
        <begin position="80"/>
        <end position="94"/>
    </location>
</feature>